<protein>
    <submittedName>
        <fullName evidence="3">Uncharacterized protein</fullName>
    </submittedName>
</protein>
<feature type="transmembrane region" description="Helical" evidence="1">
    <location>
        <begin position="189"/>
        <end position="208"/>
    </location>
</feature>
<feature type="transmembrane region" description="Helical" evidence="1">
    <location>
        <begin position="79"/>
        <end position="98"/>
    </location>
</feature>
<feature type="transmembrane region" description="Helical" evidence="1">
    <location>
        <begin position="321"/>
        <end position="339"/>
    </location>
</feature>
<keyword evidence="4" id="KW-1185">Reference proteome</keyword>
<dbReference type="KEGG" id="tcr:510355.190"/>
<evidence type="ECO:0000313" key="3">
    <source>
        <dbReference type="EMBL" id="EAN97212.1"/>
    </source>
</evidence>
<sequence length="341" mass="37912">MLFSFMKIPLVLLLWCASVLLCDVQSAAFVEKRGSVLEMVFFINIVGCLVPGGACLLFRSGGWRELWQAAILLYESATLWKLFFVVNFVNVLATYLMFSSFTFAGMTHVYAIKTTEPLVMCLLSTEIVQRVIRGFFADGRNTKSGSTDIDPYPVSTKIVSSSTWVSVFFVCIGASLTSGSLKRSGESSLGAAVIMFTYILVFASNAALSLRTTLMKPLLHIIPNDGTIFPSCLVHFFVLMLSSMTLLGPVVAFRGRDIMKYNADIWRQIVVVGVSYGVYQVFNGVVLFHVAPLSYSILKQVRVILVFFFSAYYFGKEFDSVLQLLLGLILLFVGSYCYVVY</sequence>
<keyword evidence="1" id="KW-1133">Transmembrane helix</keyword>
<keyword evidence="2" id="KW-0732">Signal</keyword>
<feature type="signal peptide" evidence="2">
    <location>
        <begin position="1"/>
        <end position="21"/>
    </location>
</feature>
<evidence type="ECO:0000313" key="4">
    <source>
        <dbReference type="Proteomes" id="UP000002296"/>
    </source>
</evidence>
<gene>
    <name evidence="3" type="ORF">Tc00.1047053510355.190</name>
</gene>
<reference evidence="3 4" key="1">
    <citation type="journal article" date="2005" name="Science">
        <title>The genome sequence of Trypanosoma cruzi, etiologic agent of Chagas disease.</title>
        <authorList>
            <person name="El-Sayed N.M."/>
            <person name="Myler P.J."/>
            <person name="Bartholomeu D.C."/>
            <person name="Nilsson D."/>
            <person name="Aggarwal G."/>
            <person name="Tran A.N."/>
            <person name="Ghedin E."/>
            <person name="Worthey E.A."/>
            <person name="Delcher A.L."/>
            <person name="Blandin G."/>
            <person name="Westenberger S.J."/>
            <person name="Caler E."/>
            <person name="Cerqueira G.C."/>
            <person name="Branche C."/>
            <person name="Haas B."/>
            <person name="Anupama A."/>
            <person name="Arner E."/>
            <person name="Aslund L."/>
            <person name="Attipoe P."/>
            <person name="Bontempi E."/>
            <person name="Bringaud F."/>
            <person name="Burton P."/>
            <person name="Cadag E."/>
            <person name="Campbell D.A."/>
            <person name="Carrington M."/>
            <person name="Crabtree J."/>
            <person name="Darban H."/>
            <person name="da Silveira J.F."/>
            <person name="de Jong P."/>
            <person name="Edwards K."/>
            <person name="Englund P.T."/>
            <person name="Fazelina G."/>
            <person name="Feldblyum T."/>
            <person name="Ferella M."/>
            <person name="Frasch A.C."/>
            <person name="Gull K."/>
            <person name="Horn D."/>
            <person name="Hou L."/>
            <person name="Huang Y."/>
            <person name="Kindlund E."/>
            <person name="Klingbeil M."/>
            <person name="Kluge S."/>
            <person name="Koo H."/>
            <person name="Lacerda D."/>
            <person name="Levin M.J."/>
            <person name="Lorenzi H."/>
            <person name="Louie T."/>
            <person name="Machado C.R."/>
            <person name="McCulloch R."/>
            <person name="McKenna A."/>
            <person name="Mizuno Y."/>
            <person name="Mottram J.C."/>
            <person name="Nelson S."/>
            <person name="Ochaya S."/>
            <person name="Osoegawa K."/>
            <person name="Pai G."/>
            <person name="Parsons M."/>
            <person name="Pentony M."/>
            <person name="Pettersson U."/>
            <person name="Pop M."/>
            <person name="Ramirez J.L."/>
            <person name="Rinta J."/>
            <person name="Robertson L."/>
            <person name="Salzberg S.L."/>
            <person name="Sanchez D.O."/>
            <person name="Seyler A."/>
            <person name="Sharma R."/>
            <person name="Shetty J."/>
            <person name="Simpson A.J."/>
            <person name="Sisk E."/>
            <person name="Tammi M.T."/>
            <person name="Tarleton R."/>
            <person name="Teixeira S."/>
            <person name="Van Aken S."/>
            <person name="Vogt C."/>
            <person name="Ward P.N."/>
            <person name="Wickstead B."/>
            <person name="Wortman J."/>
            <person name="White O."/>
            <person name="Fraser C.M."/>
            <person name="Stuart K.D."/>
            <person name="Andersson B."/>
        </authorList>
    </citation>
    <scope>NUCLEOTIDE SEQUENCE [LARGE SCALE GENOMIC DNA]</scope>
    <source>
        <strain evidence="3 4">CL Brener</strain>
    </source>
</reference>
<feature type="transmembrane region" description="Helical" evidence="1">
    <location>
        <begin position="36"/>
        <end position="58"/>
    </location>
</feature>
<dbReference type="RefSeq" id="XP_819063.1">
    <property type="nucleotide sequence ID" value="XM_813970.1"/>
</dbReference>
<keyword evidence="1" id="KW-0812">Transmembrane</keyword>
<dbReference type="Proteomes" id="UP000002296">
    <property type="component" value="Unassembled WGS sequence"/>
</dbReference>
<proteinExistence type="predicted"/>
<dbReference type="InParanoid" id="Q4DXG5"/>
<dbReference type="PaxDb" id="353153-Q4DXG5"/>
<feature type="chain" id="PRO_5004237752" evidence="2">
    <location>
        <begin position="22"/>
        <end position="341"/>
    </location>
</feature>
<feature type="transmembrane region" description="Helical" evidence="1">
    <location>
        <begin position="228"/>
        <end position="253"/>
    </location>
</feature>
<dbReference type="AlphaFoldDB" id="Q4DXG5"/>
<evidence type="ECO:0000256" key="2">
    <source>
        <dbReference type="SAM" id="SignalP"/>
    </source>
</evidence>
<dbReference type="GeneID" id="3551432"/>
<accession>Q4DXG5</accession>
<comment type="caution">
    <text evidence="3">The sequence shown here is derived from an EMBL/GenBank/DDBJ whole genome shotgun (WGS) entry which is preliminary data.</text>
</comment>
<evidence type="ECO:0000256" key="1">
    <source>
        <dbReference type="SAM" id="Phobius"/>
    </source>
</evidence>
<name>Q4DXG5_TRYCC</name>
<feature type="transmembrane region" description="Helical" evidence="1">
    <location>
        <begin position="158"/>
        <end position="177"/>
    </location>
</feature>
<feature type="transmembrane region" description="Helical" evidence="1">
    <location>
        <begin position="265"/>
        <end position="291"/>
    </location>
</feature>
<keyword evidence="1" id="KW-0472">Membrane</keyword>
<dbReference type="EMBL" id="AAHK01000109">
    <property type="protein sequence ID" value="EAN97212.1"/>
    <property type="molecule type" value="Genomic_DNA"/>
</dbReference>
<organism evidence="3 4">
    <name type="scientific">Trypanosoma cruzi (strain CL Brener)</name>
    <dbReference type="NCBI Taxonomy" id="353153"/>
    <lineage>
        <taxon>Eukaryota</taxon>
        <taxon>Discoba</taxon>
        <taxon>Euglenozoa</taxon>
        <taxon>Kinetoplastea</taxon>
        <taxon>Metakinetoplastina</taxon>
        <taxon>Trypanosomatida</taxon>
        <taxon>Trypanosomatidae</taxon>
        <taxon>Trypanosoma</taxon>
        <taxon>Schizotrypanum</taxon>
    </lineage>
</organism>